<sequence length="128" mass="14471">MSATANWVYTNLATIYPRTYDDWKGTWLTGTPYLIDCTWEINQEQAIDDAGTEFTTNLIISTELKHNGADVRKPLRNDYVAVGDTTAEPDPVKAKGDVIRAVKMWDMSFFDEEPDYKILTSNRNSLGA</sequence>
<dbReference type="Proteomes" id="UP000275331">
    <property type="component" value="Unassembled WGS sequence"/>
</dbReference>
<dbReference type="OrthoDB" id="6434044at2"/>
<evidence type="ECO:0000313" key="2">
    <source>
        <dbReference type="Proteomes" id="UP000275331"/>
    </source>
</evidence>
<comment type="caution">
    <text evidence="1">The sequence shown here is derived from an EMBL/GenBank/DDBJ whole genome shotgun (WGS) entry which is preliminary data.</text>
</comment>
<protein>
    <submittedName>
        <fullName evidence="1">Uncharacterized protein</fullName>
    </submittedName>
</protein>
<reference evidence="1 2" key="1">
    <citation type="submission" date="2018-10" db="EMBL/GenBank/DDBJ databases">
        <title>Transmission dynamics of multidrug resistant bacteria on intensive care unit surfaces.</title>
        <authorList>
            <person name="D'Souza A.W."/>
            <person name="Potter R.F."/>
            <person name="Wallace M."/>
            <person name="Shupe A."/>
            <person name="Patel S."/>
            <person name="Sun S."/>
            <person name="Gul D."/>
            <person name="Kwon J.H."/>
            <person name="Andleeb S."/>
            <person name="Burnham C.-A.D."/>
            <person name="Dantas G."/>
        </authorList>
    </citation>
    <scope>NUCLEOTIDE SEQUENCE [LARGE SCALE GENOMIC DNA]</scope>
    <source>
        <strain evidence="1 2">AS_373</strain>
    </source>
</reference>
<name>A0A427V1K7_9ENTR</name>
<evidence type="ECO:0000313" key="1">
    <source>
        <dbReference type="EMBL" id="RSE26597.1"/>
    </source>
</evidence>
<organism evidence="1 2">
    <name type="scientific">Atlantibacter subterraneus</name>
    <dbReference type="NCBI Taxonomy" id="255519"/>
    <lineage>
        <taxon>Bacteria</taxon>
        <taxon>Pseudomonadati</taxon>
        <taxon>Pseudomonadota</taxon>
        <taxon>Gammaproteobacteria</taxon>
        <taxon>Enterobacterales</taxon>
        <taxon>Enterobacteriaceae</taxon>
        <taxon>Atlantibacter</taxon>
    </lineage>
</organism>
<dbReference type="EMBL" id="RHXB01000005">
    <property type="protein sequence ID" value="RSE26597.1"/>
    <property type="molecule type" value="Genomic_DNA"/>
</dbReference>
<proteinExistence type="predicted"/>
<accession>A0A427V1K7</accession>
<dbReference type="AlphaFoldDB" id="A0A427V1K7"/>
<gene>
    <name evidence="1" type="ORF">EGT71_09205</name>
</gene>
<dbReference type="RefSeq" id="WP_125293508.1">
    <property type="nucleotide sequence ID" value="NZ_JAPTZM010000004.1"/>
</dbReference>